<organism evidence="1 2">
    <name type="scientific">Scortum barcoo</name>
    <name type="common">barcoo grunter</name>
    <dbReference type="NCBI Taxonomy" id="214431"/>
    <lineage>
        <taxon>Eukaryota</taxon>
        <taxon>Metazoa</taxon>
        <taxon>Chordata</taxon>
        <taxon>Craniata</taxon>
        <taxon>Vertebrata</taxon>
        <taxon>Euteleostomi</taxon>
        <taxon>Actinopterygii</taxon>
        <taxon>Neopterygii</taxon>
        <taxon>Teleostei</taxon>
        <taxon>Neoteleostei</taxon>
        <taxon>Acanthomorphata</taxon>
        <taxon>Eupercaria</taxon>
        <taxon>Centrarchiformes</taxon>
        <taxon>Terapontoidei</taxon>
        <taxon>Terapontidae</taxon>
        <taxon>Scortum</taxon>
    </lineage>
</organism>
<evidence type="ECO:0000313" key="1">
    <source>
        <dbReference type="EMBL" id="KAI3355033.1"/>
    </source>
</evidence>
<evidence type="ECO:0000313" key="2">
    <source>
        <dbReference type="Proteomes" id="UP000831701"/>
    </source>
</evidence>
<dbReference type="Proteomes" id="UP000831701">
    <property type="component" value="Chromosome 21"/>
</dbReference>
<dbReference type="EMBL" id="CM041551">
    <property type="protein sequence ID" value="KAI3355033.1"/>
    <property type="molecule type" value="Genomic_DNA"/>
</dbReference>
<gene>
    <name evidence="1" type="ORF">L3Q82_017852</name>
</gene>
<name>A0ACB8VID7_9TELE</name>
<comment type="caution">
    <text evidence="1">The sequence shown here is derived from an EMBL/GenBank/DDBJ whole genome shotgun (WGS) entry which is preliminary data.</text>
</comment>
<proteinExistence type="predicted"/>
<reference evidence="1" key="1">
    <citation type="submission" date="2022-04" db="EMBL/GenBank/DDBJ databases">
        <title>Jade perch genome.</title>
        <authorList>
            <person name="Chao B."/>
        </authorList>
    </citation>
    <scope>NUCLEOTIDE SEQUENCE</scope>
    <source>
        <strain evidence="1">CB-2022</strain>
    </source>
</reference>
<keyword evidence="2" id="KW-1185">Reference proteome</keyword>
<accession>A0ACB8VID7</accession>
<sequence length="180" mass="20413">MGLHYILQHLDSPGTYASKDPCLWTVEFSVQYHHPRYPPSKLSQLTVPAPTCQWISNFLTDRRQQWISEGAPSNTASPFHSQQHGVCCGNFQVPGFPQSSQDLKWESNIDAIRKKALHQLRKPSFSLSFAHPSLCGVDQPPNRRKEQTTTDSQDCRKENHHRCQPALHSGLVRVQSQETG</sequence>
<protein>
    <submittedName>
        <fullName evidence="1">Uncharacterized protein</fullName>
    </submittedName>
</protein>
<feature type="non-terminal residue" evidence="1">
    <location>
        <position position="180"/>
    </location>
</feature>